<sequence length="97" mass="10425">MHSYLIGHIRIQEKHIKHIVVTSDIVTIECSVVTGAAVGHMPLSVDLPKTGSNVSKIHTGDMLSRCASRMDWLAAGCARAARPAPEEGRSESLPPAR</sequence>
<gene>
    <name evidence="1" type="ORF">APLA_LOCUS9311</name>
</gene>
<organism evidence="1 2">
    <name type="scientific">Arctia plantaginis</name>
    <name type="common">Wood tiger moth</name>
    <name type="synonym">Phalaena plantaginis</name>
    <dbReference type="NCBI Taxonomy" id="874455"/>
    <lineage>
        <taxon>Eukaryota</taxon>
        <taxon>Metazoa</taxon>
        <taxon>Ecdysozoa</taxon>
        <taxon>Arthropoda</taxon>
        <taxon>Hexapoda</taxon>
        <taxon>Insecta</taxon>
        <taxon>Pterygota</taxon>
        <taxon>Neoptera</taxon>
        <taxon>Endopterygota</taxon>
        <taxon>Lepidoptera</taxon>
        <taxon>Glossata</taxon>
        <taxon>Ditrysia</taxon>
        <taxon>Noctuoidea</taxon>
        <taxon>Erebidae</taxon>
        <taxon>Arctiinae</taxon>
        <taxon>Arctia</taxon>
    </lineage>
</organism>
<keyword evidence="2" id="KW-1185">Reference proteome</keyword>
<protein>
    <submittedName>
        <fullName evidence="1">Uncharacterized protein</fullName>
    </submittedName>
</protein>
<comment type="caution">
    <text evidence="1">The sequence shown here is derived from an EMBL/GenBank/DDBJ whole genome shotgun (WGS) entry which is preliminary data.</text>
</comment>
<name>A0A8S1A8Z1_ARCPL</name>
<evidence type="ECO:0000313" key="1">
    <source>
        <dbReference type="EMBL" id="CAB3243042.1"/>
    </source>
</evidence>
<reference evidence="1 2" key="1">
    <citation type="submission" date="2020-04" db="EMBL/GenBank/DDBJ databases">
        <authorList>
            <person name="Wallbank WR R."/>
            <person name="Pardo Diaz C."/>
            <person name="Kozak K."/>
            <person name="Martin S."/>
            <person name="Jiggins C."/>
            <person name="Moest M."/>
            <person name="Warren A I."/>
            <person name="Byers J.R.P. K."/>
            <person name="Montejo-Kovacevich G."/>
            <person name="Yen C E."/>
        </authorList>
    </citation>
    <scope>NUCLEOTIDE SEQUENCE [LARGE SCALE GENOMIC DNA]</scope>
</reference>
<accession>A0A8S1A8Z1</accession>
<proteinExistence type="predicted"/>
<dbReference type="OrthoDB" id="7315588at2759"/>
<evidence type="ECO:0000313" key="2">
    <source>
        <dbReference type="Proteomes" id="UP000494106"/>
    </source>
</evidence>
<dbReference type="Proteomes" id="UP000494106">
    <property type="component" value="Unassembled WGS sequence"/>
</dbReference>
<dbReference type="EMBL" id="CADEBC010000519">
    <property type="protein sequence ID" value="CAB3243042.1"/>
    <property type="molecule type" value="Genomic_DNA"/>
</dbReference>
<dbReference type="AlphaFoldDB" id="A0A8S1A8Z1"/>